<name>A0ABY8TZM9_TETOB</name>
<dbReference type="Gene3D" id="3.40.50.1000">
    <property type="entry name" value="HAD superfamily/HAD-like"/>
    <property type="match status" value="1"/>
</dbReference>
<dbReference type="Pfam" id="PF05116">
    <property type="entry name" value="S6PP"/>
    <property type="match status" value="1"/>
</dbReference>
<dbReference type="SFLD" id="SFLDG01140">
    <property type="entry name" value="C2.B:_Phosphomannomutase_and_P"/>
    <property type="match status" value="1"/>
</dbReference>
<proteinExistence type="predicted"/>
<feature type="compositionally biased region" description="Low complexity" evidence="2">
    <location>
        <begin position="295"/>
        <end position="306"/>
    </location>
</feature>
<dbReference type="SUPFAM" id="SSF56784">
    <property type="entry name" value="HAD-like"/>
    <property type="match status" value="1"/>
</dbReference>
<evidence type="ECO:0000259" key="3">
    <source>
        <dbReference type="Pfam" id="PF05116"/>
    </source>
</evidence>
<dbReference type="InterPro" id="IPR006379">
    <property type="entry name" value="HAD-SF_hydro_IIB"/>
</dbReference>
<dbReference type="PANTHER" id="PTHR46521:SF4">
    <property type="entry name" value="SUCROSE-PHOSPHATASE 2-RELATED"/>
    <property type="match status" value="1"/>
</dbReference>
<evidence type="ECO:0000256" key="1">
    <source>
        <dbReference type="ARBA" id="ARBA00022801"/>
    </source>
</evidence>
<gene>
    <name evidence="4" type="ORF">OEZ85_006748</name>
</gene>
<dbReference type="InterPro" id="IPR006380">
    <property type="entry name" value="SPP-like_dom"/>
</dbReference>
<organism evidence="4 5">
    <name type="scientific">Tetradesmus obliquus</name>
    <name type="common">Green alga</name>
    <name type="synonym">Acutodesmus obliquus</name>
    <dbReference type="NCBI Taxonomy" id="3088"/>
    <lineage>
        <taxon>Eukaryota</taxon>
        <taxon>Viridiplantae</taxon>
        <taxon>Chlorophyta</taxon>
        <taxon>core chlorophytes</taxon>
        <taxon>Chlorophyceae</taxon>
        <taxon>CS clade</taxon>
        <taxon>Sphaeropleales</taxon>
        <taxon>Scenedesmaceae</taxon>
        <taxon>Tetradesmus</taxon>
    </lineage>
</organism>
<keyword evidence="1" id="KW-0378">Hydrolase</keyword>
<feature type="region of interest" description="Disordered" evidence="2">
    <location>
        <begin position="284"/>
        <end position="307"/>
    </location>
</feature>
<dbReference type="Gene3D" id="3.90.1070.10">
    <property type="match status" value="1"/>
</dbReference>
<dbReference type="SFLD" id="SFLDG01141">
    <property type="entry name" value="C2.B.1:_Sucrose_Phosphatase_Li"/>
    <property type="match status" value="1"/>
</dbReference>
<reference evidence="4 5" key="1">
    <citation type="submission" date="2023-05" db="EMBL/GenBank/DDBJ databases">
        <title>A 100% complete, gapless, phased diploid assembly of the Scenedesmus obliquus UTEX 3031 genome.</title>
        <authorList>
            <person name="Biondi T.C."/>
            <person name="Hanschen E.R."/>
            <person name="Kwon T."/>
            <person name="Eng W."/>
            <person name="Kruse C.P.S."/>
            <person name="Koehler S.I."/>
            <person name="Kunde Y."/>
            <person name="Gleasner C.D."/>
            <person name="You Mak K.T."/>
            <person name="Polle J."/>
            <person name="Hovde B.T."/>
            <person name="Starkenburg S.R."/>
        </authorList>
    </citation>
    <scope>NUCLEOTIDE SEQUENCE [LARGE SCALE GENOMIC DNA]</scope>
    <source>
        <strain evidence="4 5">DOE0152z</strain>
    </source>
</reference>
<dbReference type="InterPro" id="IPR051518">
    <property type="entry name" value="Sucrose_Phosphatase"/>
</dbReference>
<dbReference type="InterPro" id="IPR023214">
    <property type="entry name" value="HAD_sf"/>
</dbReference>
<dbReference type="SFLD" id="SFLDS00003">
    <property type="entry name" value="Haloacid_Dehalogenase"/>
    <property type="match status" value="1"/>
</dbReference>
<dbReference type="PANTHER" id="PTHR46521">
    <property type="entry name" value="SUCROSE-PHOSPHATASE 2-RELATED"/>
    <property type="match status" value="1"/>
</dbReference>
<evidence type="ECO:0000313" key="5">
    <source>
        <dbReference type="Proteomes" id="UP001244341"/>
    </source>
</evidence>
<protein>
    <recommendedName>
        <fullName evidence="3">Sucrose phosphatase-like domain-containing protein</fullName>
    </recommendedName>
</protein>
<dbReference type="NCBIfam" id="TIGR01484">
    <property type="entry name" value="HAD-SF-IIB"/>
    <property type="match status" value="1"/>
</dbReference>
<sequence length="337" mass="36359">MLSAADNAEHATLAAANQAALQTAAAAVMPATAIGARLSRPLLLVSDLDDTLLPCKLPQLPQHEQAAAAFRDVWNRSRALGLSCKFVINTGRTLPLFEEAWAGQGARLMPQPDAVVTGVGTRIHHNTAQGWQEDVTWRARMDEGWNSAAAKAAMDAVVQHFGSTSVVYRDAAEMHEHKLTVLYKSELQQALLPLLRQQLQQAGLRATVIEGNSAGPWRFIDLLPQHAGKGTAMQHVMQHYGFDAASTVAAGDSANDLLMLQQARTSIIVGNSAPEVKSWAAGAQQAHQQLHHLHPNPQQQQQQQQQPYCDSPHVYVAKASVAAGVLEGLQALGFLQQ</sequence>
<evidence type="ECO:0000256" key="2">
    <source>
        <dbReference type="SAM" id="MobiDB-lite"/>
    </source>
</evidence>
<dbReference type="InterPro" id="IPR036412">
    <property type="entry name" value="HAD-like_sf"/>
</dbReference>
<dbReference type="EMBL" id="CP126211">
    <property type="protein sequence ID" value="WIA13156.1"/>
    <property type="molecule type" value="Genomic_DNA"/>
</dbReference>
<evidence type="ECO:0000313" key="4">
    <source>
        <dbReference type="EMBL" id="WIA13156.1"/>
    </source>
</evidence>
<feature type="domain" description="Sucrose phosphatase-like" evidence="3">
    <location>
        <begin position="41"/>
        <end position="292"/>
    </location>
</feature>
<accession>A0ABY8TZM9</accession>
<keyword evidence="5" id="KW-1185">Reference proteome</keyword>
<dbReference type="Proteomes" id="UP001244341">
    <property type="component" value="Chromosome 4b"/>
</dbReference>